<dbReference type="CDD" id="cd14733">
    <property type="entry name" value="BACK"/>
    <property type="match status" value="1"/>
</dbReference>
<dbReference type="OrthoDB" id="624345at2759"/>
<dbReference type="PROSITE" id="PS50097">
    <property type="entry name" value="BTB"/>
    <property type="match status" value="1"/>
</dbReference>
<dbReference type="PANTHER" id="PTHR24413">
    <property type="entry name" value="SPECKLE-TYPE POZ PROTEIN"/>
    <property type="match status" value="1"/>
</dbReference>
<dbReference type="AlphaFoldDB" id="A0A8X6UM32"/>
<dbReference type="SUPFAM" id="SSF54695">
    <property type="entry name" value="POZ domain"/>
    <property type="match status" value="1"/>
</dbReference>
<keyword evidence="3" id="KW-1185">Reference proteome</keyword>
<organism evidence="2 3">
    <name type="scientific">Nephila pilipes</name>
    <name type="common">Giant wood spider</name>
    <name type="synonym">Nephila maculata</name>
    <dbReference type="NCBI Taxonomy" id="299642"/>
    <lineage>
        <taxon>Eukaryota</taxon>
        <taxon>Metazoa</taxon>
        <taxon>Ecdysozoa</taxon>
        <taxon>Arthropoda</taxon>
        <taxon>Chelicerata</taxon>
        <taxon>Arachnida</taxon>
        <taxon>Araneae</taxon>
        <taxon>Araneomorphae</taxon>
        <taxon>Entelegynae</taxon>
        <taxon>Araneoidea</taxon>
        <taxon>Nephilidae</taxon>
        <taxon>Nephila</taxon>
    </lineage>
</organism>
<protein>
    <submittedName>
        <fullName evidence="2">TD and POZ domain-containing protein 4</fullName>
    </submittedName>
</protein>
<comment type="caution">
    <text evidence="2">The sequence shown here is derived from an EMBL/GenBank/DDBJ whole genome shotgun (WGS) entry which is preliminary data.</text>
</comment>
<dbReference type="SMART" id="SM00225">
    <property type="entry name" value="BTB"/>
    <property type="match status" value="1"/>
</dbReference>
<gene>
    <name evidence="2" type="primary">Tdpoz4</name>
    <name evidence="2" type="ORF">NPIL_451421</name>
</gene>
<feature type="domain" description="BTB" evidence="1">
    <location>
        <begin position="369"/>
        <end position="436"/>
    </location>
</feature>
<evidence type="ECO:0000313" key="2">
    <source>
        <dbReference type="EMBL" id="GFU28143.1"/>
    </source>
</evidence>
<dbReference type="Proteomes" id="UP000887013">
    <property type="component" value="Unassembled WGS sequence"/>
</dbReference>
<dbReference type="SUPFAM" id="SSF49599">
    <property type="entry name" value="TRAF domain-like"/>
    <property type="match status" value="2"/>
</dbReference>
<sequence>MSFEAADIPIILQRSRFFKKAPVAQSGNCLARAPLTYIWAVENVTDYFLSQRLVRSPPVLVDSLQKTRWSLQLLYGGKNQETIFSFLKREREGDESGLESIEIDTEIAILSADGSPLVKSRSKWSSSLYMGNTRVLELVRKDVLFRRRSEFLPRNVLTLRCQVWRRGFETLRGEMYFARSKVMTESRCFVWVIKGFGSLSLGQKKTLLVQPSRKEGPSPRLSLFLEEGDDERIVSIEVEAGLGKERYGFQSEISILDIEGKAFCTHGVTDFIYGRHEDCLRFSPFITRNELLANKDFVLPNDVLSLNCAFEIVLARVPGRIENYRNFSCSEIEAIVPAVEEIDEEEEDSVPCCSLKKVLANLYEEGILSDVNLRTGNENFPVHKNILSVRSPVFRAMFGNEMREKTSKDLDLPDIDADILRRLLLFLYTDTVKNLDWESALDLYRAADHYEVLDLREKCSTLLKAKLSESNVCNVLSLANMYHDQNLKRTVQNFIIFDLSIEFISSEEWRNFKEINAELALETMEHVFFKKKMEIEL</sequence>
<evidence type="ECO:0000259" key="1">
    <source>
        <dbReference type="PROSITE" id="PS50097"/>
    </source>
</evidence>
<dbReference type="InterPro" id="IPR011333">
    <property type="entry name" value="SKP1/BTB/POZ_sf"/>
</dbReference>
<dbReference type="EMBL" id="BMAW01032986">
    <property type="protein sequence ID" value="GFU28143.1"/>
    <property type="molecule type" value="Genomic_DNA"/>
</dbReference>
<dbReference type="InterPro" id="IPR000210">
    <property type="entry name" value="BTB/POZ_dom"/>
</dbReference>
<reference evidence="2" key="1">
    <citation type="submission" date="2020-08" db="EMBL/GenBank/DDBJ databases">
        <title>Multicomponent nature underlies the extraordinary mechanical properties of spider dragline silk.</title>
        <authorList>
            <person name="Kono N."/>
            <person name="Nakamura H."/>
            <person name="Mori M."/>
            <person name="Yoshida Y."/>
            <person name="Ohtoshi R."/>
            <person name="Malay A.D."/>
            <person name="Moran D.A.P."/>
            <person name="Tomita M."/>
            <person name="Numata K."/>
            <person name="Arakawa K."/>
        </authorList>
    </citation>
    <scope>NUCLEOTIDE SEQUENCE</scope>
</reference>
<name>A0A8X6UM32_NEPPI</name>
<proteinExistence type="predicted"/>
<evidence type="ECO:0000313" key="3">
    <source>
        <dbReference type="Proteomes" id="UP000887013"/>
    </source>
</evidence>
<dbReference type="CDD" id="cd18186">
    <property type="entry name" value="BTB_POZ_ZBTB_KLHL-like"/>
    <property type="match status" value="1"/>
</dbReference>
<dbReference type="Pfam" id="PF00651">
    <property type="entry name" value="BTB"/>
    <property type="match status" value="1"/>
</dbReference>
<dbReference type="Gene3D" id="3.30.710.10">
    <property type="entry name" value="Potassium Channel Kv1.1, Chain A"/>
    <property type="match status" value="1"/>
</dbReference>
<accession>A0A8X6UM32</accession>